<dbReference type="AlphaFoldDB" id="F0VGN2"/>
<reference evidence="4" key="3">
    <citation type="journal article" date="2012" name="PLoS Pathog.">
        <title>Comparative genomics of the apicomplexan parasites Toxoplasma gondii and Neospora caninum: Coccidia differing in host range and transmission strategy.</title>
        <authorList>
            <person name="Reid A.J."/>
            <person name="Vermont S.J."/>
            <person name="Cotton J.A."/>
            <person name="Harris D."/>
            <person name="Hill-Cawthorne G.A."/>
            <person name="Konen-Waisman S."/>
            <person name="Latham S.M."/>
            <person name="Mourier T."/>
            <person name="Norton R."/>
            <person name="Quail M.A."/>
            <person name="Sanders M."/>
            <person name="Shanmugam D."/>
            <person name="Sohal A."/>
            <person name="Wasmuth J.D."/>
            <person name="Brunk B."/>
            <person name="Grigg M.E."/>
            <person name="Howard J.C."/>
            <person name="Parkinson J."/>
            <person name="Roos D.S."/>
            <person name="Trees A.J."/>
            <person name="Berriman M."/>
            <person name="Pain A."/>
            <person name="Wastling J.M."/>
        </authorList>
    </citation>
    <scope>NUCLEOTIDE SEQUENCE [LARGE SCALE GENOMIC DNA]</scope>
    <source>
        <strain evidence="4">Liverpool</strain>
    </source>
</reference>
<dbReference type="EMBL" id="LN714482">
    <property type="protein sequence ID" value="CEL66857.1"/>
    <property type="molecule type" value="Genomic_DNA"/>
</dbReference>
<evidence type="ECO:0000313" key="3">
    <source>
        <dbReference type="EMBL" id="CEL66857.1"/>
    </source>
</evidence>
<reference evidence="3" key="4">
    <citation type="journal article" date="2015" name="PLoS ONE">
        <title>Comprehensive Evaluation of Toxoplasma gondii VEG and Neospora caninum LIV Genomes with Tachyzoite Stage Transcriptome and Proteome Defines Novel Transcript Features.</title>
        <authorList>
            <person name="Ramaprasad A."/>
            <person name="Mourier T."/>
            <person name="Naeem R."/>
            <person name="Malas T.B."/>
            <person name="Moussa E."/>
            <person name="Panigrahi A."/>
            <person name="Vermont S.J."/>
            <person name="Otto T.D."/>
            <person name="Wastling J."/>
            <person name="Pain A."/>
        </authorList>
    </citation>
    <scope>NUCLEOTIDE SEQUENCE</scope>
    <source>
        <strain evidence="3">Liverpool</strain>
    </source>
</reference>
<evidence type="ECO:0000313" key="2">
    <source>
        <dbReference type="EMBL" id="CBZ52876.1"/>
    </source>
</evidence>
<name>F0VGN2_NEOCL</name>
<dbReference type="EMBL" id="FR823389">
    <property type="protein sequence ID" value="CBZ52876.1"/>
    <property type="molecule type" value="Genomic_DNA"/>
</dbReference>
<dbReference type="OMA" id="TEDCANS"/>
<feature type="region of interest" description="Disordered" evidence="1">
    <location>
        <begin position="128"/>
        <end position="170"/>
    </location>
</feature>
<reference evidence="2" key="2">
    <citation type="submission" date="2011-03" db="EMBL/GenBank/DDBJ databases">
        <title>Comparative genomics and transcriptomics of Neospora caninum and Toxoplasma gondii.</title>
        <authorList>
            <person name="Reid A.J."/>
            <person name="Sohal A."/>
            <person name="Harris D."/>
            <person name="Quail M."/>
            <person name="Sanders M."/>
            <person name="Berriman M."/>
            <person name="Wastling J.M."/>
            <person name="Pain A."/>
        </authorList>
    </citation>
    <scope>NUCLEOTIDE SEQUENCE</scope>
    <source>
        <strain evidence="2">Liverpool</strain>
    </source>
</reference>
<proteinExistence type="predicted"/>
<dbReference type="VEuPathDB" id="ToxoDB:NCLIV_026650"/>
<dbReference type="OrthoDB" id="329800at2759"/>
<dbReference type="InParanoid" id="F0VGN2"/>
<evidence type="ECO:0000313" key="4">
    <source>
        <dbReference type="Proteomes" id="UP000007494"/>
    </source>
</evidence>
<organism evidence="2 4">
    <name type="scientific">Neospora caninum (strain Liverpool)</name>
    <dbReference type="NCBI Taxonomy" id="572307"/>
    <lineage>
        <taxon>Eukaryota</taxon>
        <taxon>Sar</taxon>
        <taxon>Alveolata</taxon>
        <taxon>Apicomplexa</taxon>
        <taxon>Conoidasida</taxon>
        <taxon>Coccidia</taxon>
        <taxon>Eucoccidiorida</taxon>
        <taxon>Eimeriorina</taxon>
        <taxon>Sarcocystidae</taxon>
        <taxon>Neospora</taxon>
    </lineage>
</organism>
<accession>F0VGN2</accession>
<reference evidence="2" key="1">
    <citation type="submission" date="2011-02" db="EMBL/GenBank/DDBJ databases">
        <authorList>
            <person name="Aslett M."/>
        </authorList>
    </citation>
    <scope>NUCLEOTIDE SEQUENCE</scope>
    <source>
        <strain evidence="2">Liverpool</strain>
    </source>
</reference>
<sequence>MARDTASPLEPEAGSPDDLSILGDSRLSSDLSQRSGSTAGSEDTPKSTCSLNDKLRATDLQQALESLSLRVPLDDLNRDGGVSSSKSRFTLQASQDGVCQHVDAAREPRLRWDHKLTNVKTHATLPSAAVHRSVRDRPTPGMWTPSSLVSTPGLENEDGGRSDTNTVHSNGRHLSHVVSHSMVVPTELSAHEVIYLKLLYYYKRRARSTRENLWGPSDFCLHCCRRYKVADSITDGLMEDLKRHTGSSPSLP</sequence>
<keyword evidence="4" id="KW-1185">Reference proteome</keyword>
<evidence type="ECO:0000256" key="1">
    <source>
        <dbReference type="SAM" id="MobiDB-lite"/>
    </source>
</evidence>
<feature type="compositionally biased region" description="Low complexity" evidence="1">
    <location>
        <begin position="17"/>
        <end position="37"/>
    </location>
</feature>
<feature type="compositionally biased region" description="Polar residues" evidence="1">
    <location>
        <begin position="38"/>
        <end position="49"/>
    </location>
</feature>
<dbReference type="Proteomes" id="UP000007494">
    <property type="component" value="Chromosome VIIb"/>
</dbReference>
<gene>
    <name evidence="3" type="ORF">BN1204_026650</name>
    <name evidence="2" type="ORF">NCLIV_026650</name>
</gene>
<dbReference type="GeneID" id="13442827"/>
<dbReference type="eggNOG" id="ENOG502R0DN">
    <property type="taxonomic scope" value="Eukaryota"/>
</dbReference>
<dbReference type="RefSeq" id="XP_003882908.1">
    <property type="nucleotide sequence ID" value="XM_003882859.1"/>
</dbReference>
<protein>
    <submittedName>
        <fullName evidence="2">Uncharacterized protein</fullName>
    </submittedName>
</protein>
<feature type="region of interest" description="Disordered" evidence="1">
    <location>
        <begin position="1"/>
        <end position="49"/>
    </location>
</feature>